<dbReference type="EMBL" id="JALXSQ010000043">
    <property type="protein sequence ID" value="MCT2043430.1"/>
    <property type="molecule type" value="Genomic_DNA"/>
</dbReference>
<protein>
    <recommendedName>
        <fullName evidence="5">DUF4190 domain-containing protein</fullName>
    </recommendedName>
</protein>
<name>A0ABT2HYN9_9MICO</name>
<keyword evidence="2" id="KW-0472">Membrane</keyword>
<gene>
    <name evidence="3" type="ORF">M3D15_08840</name>
</gene>
<evidence type="ECO:0000256" key="2">
    <source>
        <dbReference type="SAM" id="Phobius"/>
    </source>
</evidence>
<evidence type="ECO:0008006" key="5">
    <source>
        <dbReference type="Google" id="ProtNLM"/>
    </source>
</evidence>
<feature type="region of interest" description="Disordered" evidence="1">
    <location>
        <begin position="1"/>
        <end position="77"/>
    </location>
</feature>
<sequence>MNAAINLVDAAPEGRPMSSHSPYDQNFGPNPYMDTPQGQGGQNWGSVPPTQPQHRQQMPPQQAPYGGAPHGAPAGHGYSAPAAPYAGAPGYGANTQGGYGAHTAPGYGAPGGHGAPGAYGAPASGPAPHGNPNYTQTPYGVMTPGQAHGTGQAMAIIGLVLGVLSILVALLWSFPSLLLAGGGLSCALGSRKSPTTSKGLMIAALITSGIGFALAVIGALLNLILN</sequence>
<keyword evidence="4" id="KW-1185">Reference proteome</keyword>
<dbReference type="Proteomes" id="UP001525379">
    <property type="component" value="Unassembled WGS sequence"/>
</dbReference>
<evidence type="ECO:0000313" key="4">
    <source>
        <dbReference type="Proteomes" id="UP001525379"/>
    </source>
</evidence>
<evidence type="ECO:0000313" key="3">
    <source>
        <dbReference type="EMBL" id="MCT2043430.1"/>
    </source>
</evidence>
<proteinExistence type="predicted"/>
<feature type="compositionally biased region" description="Polar residues" evidence="1">
    <location>
        <begin position="18"/>
        <end position="28"/>
    </location>
</feature>
<accession>A0ABT2HYN9</accession>
<feature type="transmembrane region" description="Helical" evidence="2">
    <location>
        <begin position="200"/>
        <end position="225"/>
    </location>
</feature>
<keyword evidence="2" id="KW-0812">Transmembrane</keyword>
<feature type="transmembrane region" description="Helical" evidence="2">
    <location>
        <begin position="153"/>
        <end position="174"/>
    </location>
</feature>
<reference evidence="3 4" key="1">
    <citation type="submission" date="2022-04" db="EMBL/GenBank/DDBJ databases">
        <title>Human microbiome associated bacterial genomes.</title>
        <authorList>
            <person name="Sandstrom S."/>
            <person name="Salamzade R."/>
            <person name="Kalan L.R."/>
        </authorList>
    </citation>
    <scope>NUCLEOTIDE SEQUENCE [LARGE SCALE GENOMIC DNA]</scope>
    <source>
        <strain evidence="4">p3-SID1799</strain>
    </source>
</reference>
<keyword evidence="2" id="KW-1133">Transmembrane helix</keyword>
<comment type="caution">
    <text evidence="3">The sequence shown here is derived from an EMBL/GenBank/DDBJ whole genome shotgun (WGS) entry which is preliminary data.</text>
</comment>
<feature type="compositionally biased region" description="Low complexity" evidence="1">
    <location>
        <begin position="52"/>
        <end position="77"/>
    </location>
</feature>
<organism evidence="3 4">
    <name type="scientific">Pseudoclavibacter albus</name>
    <dbReference type="NCBI Taxonomy" id="272241"/>
    <lineage>
        <taxon>Bacteria</taxon>
        <taxon>Bacillati</taxon>
        <taxon>Actinomycetota</taxon>
        <taxon>Actinomycetes</taxon>
        <taxon>Micrococcales</taxon>
        <taxon>Microbacteriaceae</taxon>
        <taxon>Pseudoclavibacter</taxon>
    </lineage>
</organism>
<dbReference type="RefSeq" id="WP_066080297.1">
    <property type="nucleotide sequence ID" value="NZ_JALXSQ010000043.1"/>
</dbReference>
<evidence type="ECO:0000256" key="1">
    <source>
        <dbReference type="SAM" id="MobiDB-lite"/>
    </source>
</evidence>